<evidence type="ECO:0000256" key="7">
    <source>
        <dbReference type="PROSITE-ProRule" id="PRU10007"/>
    </source>
</evidence>
<reference evidence="10 11" key="1">
    <citation type="submission" date="2016-11" db="EMBL/GenBank/DDBJ databases">
        <authorList>
            <person name="Jaros S."/>
            <person name="Januszkiewicz K."/>
            <person name="Wedrychowicz H."/>
        </authorList>
    </citation>
    <scope>NUCLEOTIDE SEQUENCE [LARGE SCALE GENOMIC DNA]</scope>
    <source>
        <strain evidence="10 11">CECT 7868</strain>
    </source>
</reference>
<dbReference type="InterPro" id="IPR016160">
    <property type="entry name" value="Ald_DH_CS_CYS"/>
</dbReference>
<sequence length="496" mass="53250">MNSYKQWQEQAQSITLITDAFINGEFVGSETGETLTSINPATGEILAEVASCSDIDADIAVAGARAAFQSGVWSRIPNAERKKILLKLADLIEENRDKFALIDTLDMGKPISDCVYFDVPTTVDTFRWSAEAIDKIYGEISPTTDSSLALITREPVGVVAAIVPWNYPLMMASWKIAPALAAGNCVILKPSEKSPLSALYLAELAKTAGIPDGVLNVLPGSGHTVGKALALHPDVDVIAFTGSTKVAGQLMEYAGQSNLKRTWLEAGGKSPCIIFADCEDLEAAASAVALGIFSNQGEVCIATSRLIIEDSIKDEFIPLLIEEAKKYTPGDPLNPDTMMGALVDQQHLDQVLACIGKGKTEGANLLFGGESVQVNDKGCYIQPTIFTGAQQDMEIVQHEIFGPVLAISTFSGWEEAIQLANDSKYGLGAGIWTSNLKKAHKTARELQAGMVWINNWAGSDTTTPFGGVKQSGNARDKSLHSLEKYTEIKTTWIDLS</sequence>
<dbReference type="SUPFAM" id="SSF53720">
    <property type="entry name" value="ALDH-like"/>
    <property type="match status" value="1"/>
</dbReference>
<comment type="function">
    <text evidence="6">May be involved in V.cholerae virulence, as its expression is under the control of ToxR, a transcriptional activator of several genes associated with virulence.</text>
</comment>
<evidence type="ECO:0000259" key="9">
    <source>
        <dbReference type="Pfam" id="PF00171"/>
    </source>
</evidence>
<dbReference type="InterPro" id="IPR016163">
    <property type="entry name" value="Ald_DH_C"/>
</dbReference>
<dbReference type="AlphaFoldDB" id="A0A1M6AHK3"/>
<dbReference type="PANTHER" id="PTHR11699">
    <property type="entry name" value="ALDEHYDE DEHYDROGENASE-RELATED"/>
    <property type="match status" value="1"/>
</dbReference>
<dbReference type="PROSITE" id="PS00687">
    <property type="entry name" value="ALDEHYDE_DEHYDR_GLU"/>
    <property type="match status" value="1"/>
</dbReference>
<dbReference type="InterPro" id="IPR029510">
    <property type="entry name" value="Ald_DH_CS_GLU"/>
</dbReference>
<dbReference type="Gene3D" id="3.40.309.10">
    <property type="entry name" value="Aldehyde Dehydrogenase, Chain A, domain 2"/>
    <property type="match status" value="1"/>
</dbReference>
<evidence type="ECO:0000313" key="10">
    <source>
        <dbReference type="EMBL" id="SHI35955.1"/>
    </source>
</evidence>
<feature type="domain" description="Aldehyde dehydrogenase" evidence="9">
    <location>
        <begin position="27"/>
        <end position="490"/>
    </location>
</feature>
<protein>
    <recommendedName>
        <fullName evidence="5">Aldehyde dehydrogenase</fullName>
    </recommendedName>
</protein>
<dbReference type="CDD" id="cd07112">
    <property type="entry name" value="ALDH_GABALDH-PuuC"/>
    <property type="match status" value="1"/>
</dbReference>
<evidence type="ECO:0000256" key="2">
    <source>
        <dbReference type="ARBA" id="ARBA00023002"/>
    </source>
</evidence>
<dbReference type="PROSITE" id="PS00070">
    <property type="entry name" value="ALDEHYDE_DEHYDR_CYS"/>
    <property type="match status" value="1"/>
</dbReference>
<organism evidence="10 11">
    <name type="scientific">Vibrio aerogenes CECT 7868</name>
    <dbReference type="NCBI Taxonomy" id="1216006"/>
    <lineage>
        <taxon>Bacteria</taxon>
        <taxon>Pseudomonadati</taxon>
        <taxon>Pseudomonadota</taxon>
        <taxon>Gammaproteobacteria</taxon>
        <taxon>Vibrionales</taxon>
        <taxon>Vibrionaceae</taxon>
        <taxon>Vibrio</taxon>
    </lineage>
</organism>
<evidence type="ECO:0000313" key="11">
    <source>
        <dbReference type="Proteomes" id="UP000184608"/>
    </source>
</evidence>
<dbReference type="RefSeq" id="WP_073605176.1">
    <property type="nucleotide sequence ID" value="NZ_FQXZ01000039.1"/>
</dbReference>
<dbReference type="InterPro" id="IPR016162">
    <property type="entry name" value="Ald_DH_N"/>
</dbReference>
<evidence type="ECO:0000256" key="5">
    <source>
        <dbReference type="ARBA" id="ARBA00044146"/>
    </source>
</evidence>
<feature type="active site" evidence="7">
    <location>
        <position position="265"/>
    </location>
</feature>
<evidence type="ECO:0000256" key="6">
    <source>
        <dbReference type="ARBA" id="ARBA00060236"/>
    </source>
</evidence>
<dbReference type="GO" id="GO:0004030">
    <property type="term" value="F:aldehyde dehydrogenase [NAD(P)+] activity"/>
    <property type="evidence" value="ECO:0007669"/>
    <property type="project" value="UniProtKB-ARBA"/>
</dbReference>
<dbReference type="STRING" id="1216006.VA7868_03579"/>
<comment type="similarity">
    <text evidence="1 8">Belongs to the aldehyde dehydrogenase family.</text>
</comment>
<accession>A0A1M6AHK3</accession>
<evidence type="ECO:0000256" key="1">
    <source>
        <dbReference type="ARBA" id="ARBA00009986"/>
    </source>
</evidence>
<keyword evidence="2 8" id="KW-0560">Oxidoreductase</keyword>
<name>A0A1M6AHK3_9VIBR</name>
<dbReference type="Pfam" id="PF00171">
    <property type="entry name" value="Aldedh"/>
    <property type="match status" value="1"/>
</dbReference>
<comment type="pathway">
    <text evidence="4">Alcohol metabolism; ethanol degradation; acetate from ethanol: step 2/2.</text>
</comment>
<gene>
    <name evidence="10" type="primary">puuC</name>
    <name evidence="10" type="ORF">VA7868_03579</name>
</gene>
<dbReference type="InterPro" id="IPR016161">
    <property type="entry name" value="Ald_DH/histidinol_DH"/>
</dbReference>
<dbReference type="Gene3D" id="3.40.605.10">
    <property type="entry name" value="Aldehyde Dehydrogenase, Chain A, domain 1"/>
    <property type="match status" value="1"/>
</dbReference>
<keyword evidence="3" id="KW-0843">Virulence</keyword>
<evidence type="ECO:0000256" key="3">
    <source>
        <dbReference type="ARBA" id="ARBA00023026"/>
    </source>
</evidence>
<dbReference type="FunFam" id="3.40.605.10:FF:000001">
    <property type="entry name" value="Aldehyde dehydrogenase 1"/>
    <property type="match status" value="1"/>
</dbReference>
<keyword evidence="11" id="KW-1185">Reference proteome</keyword>
<dbReference type="EMBL" id="FQXZ01000039">
    <property type="protein sequence ID" value="SHI35955.1"/>
    <property type="molecule type" value="Genomic_DNA"/>
</dbReference>
<dbReference type="OrthoDB" id="9812625at2"/>
<proteinExistence type="inferred from homology"/>
<dbReference type="FunFam" id="3.40.309.10:FF:000012">
    <property type="entry name" value="Betaine aldehyde dehydrogenase"/>
    <property type="match status" value="1"/>
</dbReference>
<dbReference type="InterPro" id="IPR015590">
    <property type="entry name" value="Aldehyde_DH_dom"/>
</dbReference>
<dbReference type="Proteomes" id="UP000184608">
    <property type="component" value="Unassembled WGS sequence"/>
</dbReference>
<evidence type="ECO:0000256" key="4">
    <source>
        <dbReference type="ARBA" id="ARBA00037885"/>
    </source>
</evidence>
<evidence type="ECO:0000256" key="8">
    <source>
        <dbReference type="RuleBase" id="RU003345"/>
    </source>
</evidence>